<proteinExistence type="predicted"/>
<evidence type="ECO:0000259" key="2">
    <source>
        <dbReference type="PROSITE" id="PS50110"/>
    </source>
</evidence>
<feature type="domain" description="EAL" evidence="3">
    <location>
        <begin position="134"/>
        <end position="386"/>
    </location>
</feature>
<dbReference type="CDD" id="cd01948">
    <property type="entry name" value="EAL"/>
    <property type="match status" value="1"/>
</dbReference>
<dbReference type="Pfam" id="PF00563">
    <property type="entry name" value="EAL"/>
    <property type="match status" value="1"/>
</dbReference>
<evidence type="ECO:0000256" key="1">
    <source>
        <dbReference type="PROSITE-ProRule" id="PRU00169"/>
    </source>
</evidence>
<dbReference type="SUPFAM" id="SSF52172">
    <property type="entry name" value="CheY-like"/>
    <property type="match status" value="1"/>
</dbReference>
<reference evidence="4 5" key="1">
    <citation type="submission" date="2018-07" db="EMBL/GenBank/DDBJ databases">
        <title>Erythrobacter nanhaiensis sp. nov., a novel member of the genus Erythrobacter isolated from the South China Sea.</title>
        <authorList>
            <person name="Chen X."/>
            <person name="Liu J."/>
        </authorList>
    </citation>
    <scope>NUCLEOTIDE SEQUENCE [LARGE SCALE GENOMIC DNA]</scope>
    <source>
        <strain evidence="4 5">S-5</strain>
    </source>
</reference>
<dbReference type="InterPro" id="IPR011006">
    <property type="entry name" value="CheY-like_superfamily"/>
</dbReference>
<sequence>MPRPRVHIVDDDARICAELGEALRASGYECSWATSADRLTGPDNRDPDILLLDLKLPDIDGFEAIERLAEWLHPPTLVVASGQEQRIVEAAIRHAKEMDLNVLGSLRKPYPISSLVALLEEHRAAAQKAPTLDATAIRDFARSGALESNLRTAFQSKRRLSDGAIAGYEALLRISKDGLTINPEAVFTPEVGLATQLAVTKAVLDDALRFGADLRSAGTPATVAVNCTPEVLCAPELRGIVTDALERWRIPAASLMIEITEQAAVRSFDAVASAASRLAMRGCGISIDDFGRGTTSLERLFDLPLTELKIDKQIFWKCVEGREAWGLLTEVMRYCEKRGITSTIEGIETAAHLDHAVSLGASCGQGFLWDRPRLYARGTALNADRPSAREAAR</sequence>
<dbReference type="SMART" id="SM00448">
    <property type="entry name" value="REC"/>
    <property type="match status" value="1"/>
</dbReference>
<dbReference type="InterPro" id="IPR001633">
    <property type="entry name" value="EAL_dom"/>
</dbReference>
<keyword evidence="5" id="KW-1185">Reference proteome</keyword>
<protein>
    <submittedName>
        <fullName evidence="4">EAL domain-containing protein</fullName>
    </submittedName>
</protein>
<dbReference type="EMBL" id="QRBB01000001">
    <property type="protein sequence ID" value="RDS78353.1"/>
    <property type="molecule type" value="Genomic_DNA"/>
</dbReference>
<dbReference type="InterPro" id="IPR035919">
    <property type="entry name" value="EAL_sf"/>
</dbReference>
<feature type="modified residue" description="4-aspartylphosphate" evidence="1">
    <location>
        <position position="53"/>
    </location>
</feature>
<name>A0A395LMU1_9SPHN</name>
<dbReference type="SMART" id="SM00052">
    <property type="entry name" value="EAL"/>
    <property type="match status" value="1"/>
</dbReference>
<dbReference type="OrthoDB" id="1673646at2"/>
<dbReference type="PANTHER" id="PTHR33121:SF79">
    <property type="entry name" value="CYCLIC DI-GMP PHOSPHODIESTERASE PDED-RELATED"/>
    <property type="match status" value="1"/>
</dbReference>
<evidence type="ECO:0000259" key="3">
    <source>
        <dbReference type="PROSITE" id="PS50883"/>
    </source>
</evidence>
<dbReference type="AlphaFoldDB" id="A0A395LMU1"/>
<keyword evidence="1" id="KW-0597">Phosphoprotein</keyword>
<dbReference type="Gene3D" id="3.40.50.2300">
    <property type="match status" value="1"/>
</dbReference>
<evidence type="ECO:0000313" key="5">
    <source>
        <dbReference type="Proteomes" id="UP000254101"/>
    </source>
</evidence>
<comment type="caution">
    <text evidence="4">The sequence shown here is derived from an EMBL/GenBank/DDBJ whole genome shotgun (WGS) entry which is preliminary data.</text>
</comment>
<organism evidence="4 5">
    <name type="scientific">Alteriqipengyuania lutimaris</name>
    <dbReference type="NCBI Taxonomy" id="1538146"/>
    <lineage>
        <taxon>Bacteria</taxon>
        <taxon>Pseudomonadati</taxon>
        <taxon>Pseudomonadota</taxon>
        <taxon>Alphaproteobacteria</taxon>
        <taxon>Sphingomonadales</taxon>
        <taxon>Erythrobacteraceae</taxon>
        <taxon>Alteriqipengyuania</taxon>
    </lineage>
</organism>
<dbReference type="RefSeq" id="WP_115492576.1">
    <property type="nucleotide sequence ID" value="NZ_JACHWW010000001.1"/>
</dbReference>
<dbReference type="InterPro" id="IPR050706">
    <property type="entry name" value="Cyclic-di-GMP_PDE-like"/>
</dbReference>
<dbReference type="PANTHER" id="PTHR33121">
    <property type="entry name" value="CYCLIC DI-GMP PHOSPHODIESTERASE PDEF"/>
    <property type="match status" value="1"/>
</dbReference>
<dbReference type="Gene3D" id="3.20.20.450">
    <property type="entry name" value="EAL domain"/>
    <property type="match status" value="1"/>
</dbReference>
<dbReference type="PROSITE" id="PS50110">
    <property type="entry name" value="RESPONSE_REGULATORY"/>
    <property type="match status" value="1"/>
</dbReference>
<dbReference type="Proteomes" id="UP000254101">
    <property type="component" value="Unassembled WGS sequence"/>
</dbReference>
<dbReference type="PROSITE" id="PS50883">
    <property type="entry name" value="EAL"/>
    <property type="match status" value="1"/>
</dbReference>
<dbReference type="SUPFAM" id="SSF141868">
    <property type="entry name" value="EAL domain-like"/>
    <property type="match status" value="1"/>
</dbReference>
<dbReference type="GO" id="GO:0000160">
    <property type="term" value="P:phosphorelay signal transduction system"/>
    <property type="evidence" value="ECO:0007669"/>
    <property type="project" value="InterPro"/>
</dbReference>
<dbReference type="GO" id="GO:0071111">
    <property type="term" value="F:cyclic-guanylate-specific phosphodiesterase activity"/>
    <property type="evidence" value="ECO:0007669"/>
    <property type="project" value="InterPro"/>
</dbReference>
<dbReference type="InterPro" id="IPR001789">
    <property type="entry name" value="Sig_transdc_resp-reg_receiver"/>
</dbReference>
<gene>
    <name evidence="4" type="ORF">DL238_12575</name>
</gene>
<feature type="domain" description="Response regulatory" evidence="2">
    <location>
        <begin position="5"/>
        <end position="123"/>
    </location>
</feature>
<dbReference type="Pfam" id="PF00072">
    <property type="entry name" value="Response_reg"/>
    <property type="match status" value="1"/>
</dbReference>
<evidence type="ECO:0000313" key="4">
    <source>
        <dbReference type="EMBL" id="RDS78353.1"/>
    </source>
</evidence>
<accession>A0A395LMU1</accession>